<dbReference type="Proteomes" id="UP000234891">
    <property type="component" value="Unassembled WGS sequence"/>
</dbReference>
<gene>
    <name evidence="2" type="ORF">CDL26_16110</name>
</gene>
<reference evidence="2 3" key="1">
    <citation type="journal article" date="2017" name="Genome Med.">
        <title>A novel Ruminococcus gnavus clade enriched in inflammatory bowel disease patients.</title>
        <authorList>
            <person name="Hall A.B."/>
            <person name="Yassour M."/>
            <person name="Sauk J."/>
            <person name="Garner A."/>
            <person name="Jiang X."/>
            <person name="Arthur T."/>
            <person name="Lagoudas G.K."/>
            <person name="Vatanen T."/>
            <person name="Fornelos N."/>
            <person name="Wilson R."/>
            <person name="Bertha M."/>
            <person name="Cohen M."/>
            <person name="Garber J."/>
            <person name="Khalili H."/>
            <person name="Gevers D."/>
            <person name="Ananthakrishnan A.N."/>
            <person name="Kugathasan S."/>
            <person name="Lander E.S."/>
            <person name="Blainey P."/>
            <person name="Vlamakis H."/>
            <person name="Xavier R.J."/>
            <person name="Huttenhower C."/>
        </authorList>
    </citation>
    <scope>NUCLEOTIDE SEQUENCE [LARGE SCALE GENOMIC DNA]</scope>
    <source>
        <strain evidence="2 3">RJX1124</strain>
    </source>
</reference>
<dbReference type="InterPro" id="IPR026935">
    <property type="entry name" value="BtrH_N"/>
</dbReference>
<accession>A0A2N5NZZ4</accession>
<sequence>MEKEYYLTNERRMNIVQDGLGWNEIDCFNKPLSLILENLRENLHDVYLFNIGLTHSYLIDDWYPQIFEDEKIPQEDFEHYFREYFSDVYGVKKENLLAYDEEQLKIQIKGCLDTGGIALVPCDIFDLYYFDNYHKEHMEHFFIVEGYDHERELFYIIDTLHVNFARNAEYKQFVITARQLYKLYQDYFSSFYPKQDKKSFWSFARAGKDIDVLTKNREEYKRLVSDIIEEKITVRYVEEEICEQIQKAVGEKNAELIEKNIERVFKRGNYRKVYYSLLLKNIIDKNQSIDIEEKIDEILQLWNQIKNLITYYYAAKKNDYSDINTLINVNKNNEKELWDKIYRNL</sequence>
<evidence type="ECO:0000259" key="1">
    <source>
        <dbReference type="Pfam" id="PF14399"/>
    </source>
</evidence>
<evidence type="ECO:0000313" key="2">
    <source>
        <dbReference type="EMBL" id="PLT68484.1"/>
    </source>
</evidence>
<dbReference type="Pfam" id="PF14399">
    <property type="entry name" value="BtrH_N"/>
    <property type="match status" value="1"/>
</dbReference>
<evidence type="ECO:0000313" key="3">
    <source>
        <dbReference type="Proteomes" id="UP000234891"/>
    </source>
</evidence>
<dbReference type="EMBL" id="NIHS01000057">
    <property type="protein sequence ID" value="PLT68484.1"/>
    <property type="molecule type" value="Genomic_DNA"/>
</dbReference>
<protein>
    <recommendedName>
        <fullName evidence="1">Butirosin biosynthesis protein H N-terminal domain-containing protein</fullName>
    </recommendedName>
</protein>
<name>A0A2N5NZZ4_MEDGN</name>
<dbReference type="AlphaFoldDB" id="A0A2N5NZZ4"/>
<comment type="caution">
    <text evidence="2">The sequence shown here is derived from an EMBL/GenBank/DDBJ whole genome shotgun (WGS) entry which is preliminary data.</text>
</comment>
<feature type="domain" description="Butirosin biosynthesis protein H N-terminal" evidence="1">
    <location>
        <begin position="81"/>
        <end position="159"/>
    </location>
</feature>
<organism evidence="2 3">
    <name type="scientific">Mediterraneibacter gnavus</name>
    <name type="common">Ruminococcus gnavus</name>
    <dbReference type="NCBI Taxonomy" id="33038"/>
    <lineage>
        <taxon>Bacteria</taxon>
        <taxon>Bacillati</taxon>
        <taxon>Bacillota</taxon>
        <taxon>Clostridia</taxon>
        <taxon>Lachnospirales</taxon>
        <taxon>Lachnospiraceae</taxon>
        <taxon>Mediterraneibacter</taxon>
    </lineage>
</organism>
<dbReference type="RefSeq" id="WP_101871605.1">
    <property type="nucleotide sequence ID" value="NZ_NIHS01000057.1"/>
</dbReference>
<proteinExistence type="predicted"/>